<reference evidence="2" key="1">
    <citation type="submission" date="2023-01" db="EMBL/GenBank/DDBJ databases">
        <title>The growth and conidiation of Purpureocillium lavendulum are regulated by nitrogen source and histone H3K14 acetylation.</title>
        <authorList>
            <person name="Tang P."/>
            <person name="Han J."/>
            <person name="Zhang C."/>
            <person name="Tang P."/>
            <person name="Qi F."/>
            <person name="Zhang K."/>
            <person name="Liang L."/>
        </authorList>
    </citation>
    <scope>NUCLEOTIDE SEQUENCE</scope>
    <source>
        <strain evidence="2">YMF1.00683</strain>
    </source>
</reference>
<accession>A0AB34G9C9</accession>
<evidence type="ECO:0000313" key="2">
    <source>
        <dbReference type="EMBL" id="KAJ6447086.1"/>
    </source>
</evidence>
<evidence type="ECO:0000256" key="1">
    <source>
        <dbReference type="SAM" id="MobiDB-lite"/>
    </source>
</evidence>
<comment type="caution">
    <text evidence="2">The sequence shown here is derived from an EMBL/GenBank/DDBJ whole genome shotgun (WGS) entry which is preliminary data.</text>
</comment>
<proteinExistence type="predicted"/>
<organism evidence="2 3">
    <name type="scientific">Purpureocillium lavendulum</name>
    <dbReference type="NCBI Taxonomy" id="1247861"/>
    <lineage>
        <taxon>Eukaryota</taxon>
        <taxon>Fungi</taxon>
        <taxon>Dikarya</taxon>
        <taxon>Ascomycota</taxon>
        <taxon>Pezizomycotina</taxon>
        <taxon>Sordariomycetes</taxon>
        <taxon>Hypocreomycetidae</taxon>
        <taxon>Hypocreales</taxon>
        <taxon>Ophiocordycipitaceae</taxon>
        <taxon>Purpureocillium</taxon>
    </lineage>
</organism>
<evidence type="ECO:0000313" key="3">
    <source>
        <dbReference type="Proteomes" id="UP001163105"/>
    </source>
</evidence>
<dbReference type="EMBL" id="JAQHRD010000001">
    <property type="protein sequence ID" value="KAJ6447086.1"/>
    <property type="molecule type" value="Genomic_DNA"/>
</dbReference>
<dbReference type="Proteomes" id="UP001163105">
    <property type="component" value="Unassembled WGS sequence"/>
</dbReference>
<gene>
    <name evidence="2" type="ORF">O9K51_01861</name>
</gene>
<feature type="compositionally biased region" description="Polar residues" evidence="1">
    <location>
        <begin position="19"/>
        <end position="34"/>
    </location>
</feature>
<protein>
    <submittedName>
        <fullName evidence="2">Uncharacterized protein</fullName>
    </submittedName>
</protein>
<keyword evidence="3" id="KW-1185">Reference proteome</keyword>
<name>A0AB34G9C9_9HYPO</name>
<dbReference type="AlphaFoldDB" id="A0AB34G9C9"/>
<feature type="region of interest" description="Disordered" evidence="1">
    <location>
        <begin position="19"/>
        <end position="68"/>
    </location>
</feature>
<sequence>MLLFLDAGTAGMTTSLTRLSAQYPSGNQTYSNPSRGGRGGSTPNEGGAKQRDGIEEATEDFVPPVVAM</sequence>